<proteinExistence type="predicted"/>
<evidence type="ECO:0000313" key="2">
    <source>
        <dbReference type="Proteomes" id="UP001272242"/>
    </source>
</evidence>
<keyword evidence="2" id="KW-1185">Reference proteome</keyword>
<sequence>MFNTLGSLRAYRPLNPLGARFDPFRPFNSFRPLCALFGFLGPLRALRSLRTFCAAPLCTPRLAHLWCGYRGRRGRWFDGKRLRHGCGNWLDRFRLNDHRRGGR</sequence>
<evidence type="ECO:0000313" key="1">
    <source>
        <dbReference type="EMBL" id="MDY3561370.1"/>
    </source>
</evidence>
<protein>
    <submittedName>
        <fullName evidence="1">Uncharacterized protein</fullName>
    </submittedName>
</protein>
<dbReference type="EMBL" id="JAXBLV010000192">
    <property type="protein sequence ID" value="MDY3561370.1"/>
    <property type="molecule type" value="Genomic_DNA"/>
</dbReference>
<accession>A0ABU5F1D3</accession>
<dbReference type="Proteomes" id="UP001272242">
    <property type="component" value="Unassembled WGS sequence"/>
</dbReference>
<gene>
    <name evidence="1" type="ORF">R5W23_002647</name>
</gene>
<name>A0ABU5F1D3_9BACT</name>
<organism evidence="1 2">
    <name type="scientific">Gemmata algarum</name>
    <dbReference type="NCBI Taxonomy" id="2975278"/>
    <lineage>
        <taxon>Bacteria</taxon>
        <taxon>Pseudomonadati</taxon>
        <taxon>Planctomycetota</taxon>
        <taxon>Planctomycetia</taxon>
        <taxon>Gemmatales</taxon>
        <taxon>Gemmataceae</taxon>
        <taxon>Gemmata</taxon>
    </lineage>
</organism>
<reference evidence="2" key="1">
    <citation type="journal article" date="2023" name="Mar. Drugs">
        <title>Gemmata algarum, a Novel Planctomycete Isolated from an Algal Mat, Displays Antimicrobial Activity.</title>
        <authorList>
            <person name="Kumar G."/>
            <person name="Kallscheuer N."/>
            <person name="Kashif M."/>
            <person name="Ahamad S."/>
            <person name="Jagadeeshwari U."/>
            <person name="Pannikurungottu S."/>
            <person name="Haufschild T."/>
            <person name="Kabuu M."/>
            <person name="Sasikala C."/>
            <person name="Jogler C."/>
            <person name="Ramana C."/>
        </authorList>
    </citation>
    <scope>NUCLEOTIDE SEQUENCE [LARGE SCALE GENOMIC DNA]</scope>
    <source>
        <strain evidence="2">JC673</strain>
    </source>
</reference>
<comment type="caution">
    <text evidence="1">The sequence shown here is derived from an EMBL/GenBank/DDBJ whole genome shotgun (WGS) entry which is preliminary data.</text>
</comment>
<dbReference type="RefSeq" id="WP_320687791.1">
    <property type="nucleotide sequence ID" value="NZ_JAXBLV010000192.1"/>
</dbReference>